<dbReference type="PANTHER" id="PTHR28255:SF1">
    <property type="entry name" value="UPF0303 PROTEIN YBR137W"/>
    <property type="match status" value="1"/>
</dbReference>
<reference evidence="1 2" key="1">
    <citation type="submission" date="2018-11" db="EMBL/GenBank/DDBJ databases">
        <authorList>
            <person name="Mardanov A.V."/>
            <person name="Ravin N.V."/>
            <person name="Dedysh S.N."/>
        </authorList>
    </citation>
    <scope>NUCLEOTIDE SEQUENCE [LARGE SCALE GENOMIC DNA]</scope>
    <source>
        <strain evidence="1 2">AF10</strain>
    </source>
</reference>
<dbReference type="SUPFAM" id="SSF143744">
    <property type="entry name" value="GlcG-like"/>
    <property type="match status" value="1"/>
</dbReference>
<dbReference type="InterPro" id="IPR038084">
    <property type="entry name" value="PduO/GlcC-like_sf"/>
</dbReference>
<name>A0A4Q0T3Y2_9BACT</name>
<dbReference type="PIRSF" id="PIRSF008757">
    <property type="entry name" value="UCP008757"/>
    <property type="match status" value="1"/>
</dbReference>
<dbReference type="AlphaFoldDB" id="A0A4Q0T3Y2"/>
<dbReference type="Pfam" id="PF03928">
    <property type="entry name" value="HbpS-like"/>
    <property type="match status" value="1"/>
</dbReference>
<dbReference type="InterPro" id="IPR010371">
    <property type="entry name" value="YBR137W-like"/>
</dbReference>
<evidence type="ECO:0000313" key="1">
    <source>
        <dbReference type="EMBL" id="RXH58343.1"/>
    </source>
</evidence>
<proteinExistence type="predicted"/>
<dbReference type="EMBL" id="RDSM01000001">
    <property type="protein sequence ID" value="RXH58343.1"/>
    <property type="molecule type" value="Genomic_DNA"/>
</dbReference>
<dbReference type="InterPro" id="IPR005624">
    <property type="entry name" value="PduO/GlcC-like"/>
</dbReference>
<comment type="caution">
    <text evidence="1">The sequence shown here is derived from an EMBL/GenBank/DDBJ whole genome shotgun (WGS) entry which is preliminary data.</text>
</comment>
<evidence type="ECO:0000313" key="2">
    <source>
        <dbReference type="Proteomes" id="UP000289437"/>
    </source>
</evidence>
<dbReference type="Proteomes" id="UP000289437">
    <property type="component" value="Unassembled WGS sequence"/>
</dbReference>
<protein>
    <submittedName>
        <fullName evidence="1">Uncharacterized protein</fullName>
    </submittedName>
</protein>
<keyword evidence="2" id="KW-1185">Reference proteome</keyword>
<reference evidence="2" key="2">
    <citation type="submission" date="2019-02" db="EMBL/GenBank/DDBJ databases">
        <title>Granulicella sibirica sp. nov., a psychrotolerant acidobacterium isolated from an organic soil layer in forested tundra, West Siberia.</title>
        <authorList>
            <person name="Oshkin I.Y."/>
            <person name="Kulichevskaya I.S."/>
            <person name="Rijpstra W.I.C."/>
            <person name="Sinninghe Damste J.S."/>
            <person name="Rakitin A.L."/>
            <person name="Ravin N.V."/>
            <person name="Dedysh S.N."/>
        </authorList>
    </citation>
    <scope>NUCLEOTIDE SEQUENCE [LARGE SCALE GENOMIC DNA]</scope>
    <source>
        <strain evidence="2">AF10</strain>
    </source>
</reference>
<accession>A0A4Q0T3Y2</accession>
<dbReference type="NCBIfam" id="NF002696">
    <property type="entry name" value="PRK02487.1-5"/>
    <property type="match status" value="1"/>
</dbReference>
<dbReference type="Gene3D" id="3.30.450.150">
    <property type="entry name" value="Haem-degrading domain"/>
    <property type="match status" value="1"/>
</dbReference>
<dbReference type="PANTHER" id="PTHR28255">
    <property type="match status" value="1"/>
</dbReference>
<organism evidence="1 2">
    <name type="scientific">Granulicella sibirica</name>
    <dbReference type="NCBI Taxonomy" id="2479048"/>
    <lineage>
        <taxon>Bacteria</taxon>
        <taxon>Pseudomonadati</taxon>
        <taxon>Acidobacteriota</taxon>
        <taxon>Terriglobia</taxon>
        <taxon>Terriglobales</taxon>
        <taxon>Acidobacteriaceae</taxon>
        <taxon>Granulicella</taxon>
    </lineage>
</organism>
<sequence>MTLPEFTAETAWVLGTMLRAKAIERRHTLVIDIRRFGRPVQPLFYTALPGTTGDHARWVRRKSNTVARWQRSSYAIGLKMAGLGQTIAERYALPAAEYTTDGGSFPINVPSAGGVIGAITLSGLASREDHELAVEVLCEHLGIAYSDLRLK</sequence>
<gene>
    <name evidence="1" type="ORF">GRAN_1653</name>
</gene>